<dbReference type="SUPFAM" id="SSF51735">
    <property type="entry name" value="NAD(P)-binding Rossmann-fold domains"/>
    <property type="match status" value="1"/>
</dbReference>
<dbReference type="InterPro" id="IPR014308">
    <property type="entry name" value="Xanthine_DH_XdhC"/>
</dbReference>
<dbReference type="Pfam" id="PF02625">
    <property type="entry name" value="XdhC_CoxI"/>
    <property type="match status" value="1"/>
</dbReference>
<organism evidence="3 4">
    <name type="scientific">Marinomonas arenicola</name>
    <dbReference type="NCBI Taxonomy" id="569601"/>
    <lineage>
        <taxon>Bacteria</taxon>
        <taxon>Pseudomonadati</taxon>
        <taxon>Pseudomonadota</taxon>
        <taxon>Gammaproteobacteria</taxon>
        <taxon>Oceanospirillales</taxon>
        <taxon>Oceanospirillaceae</taxon>
        <taxon>Marinomonas</taxon>
    </lineage>
</organism>
<dbReference type="InterPro" id="IPR036291">
    <property type="entry name" value="NAD(P)-bd_dom_sf"/>
</dbReference>
<dbReference type="RefSeq" id="WP_341566832.1">
    <property type="nucleotide sequence ID" value="NZ_JBAKAR010000004.1"/>
</dbReference>
<dbReference type="Gene3D" id="3.40.50.720">
    <property type="entry name" value="NAD(P)-binding Rossmann-like Domain"/>
    <property type="match status" value="1"/>
</dbReference>
<evidence type="ECO:0000313" key="4">
    <source>
        <dbReference type="Proteomes" id="UP001379949"/>
    </source>
</evidence>
<reference evidence="3 4" key="1">
    <citation type="submission" date="2024-02" db="EMBL/GenBank/DDBJ databases">
        <title>Bacteria isolated from the canopy kelp, Nereocystis luetkeana.</title>
        <authorList>
            <person name="Pfister C.A."/>
            <person name="Younker I.T."/>
            <person name="Light S.H."/>
        </authorList>
    </citation>
    <scope>NUCLEOTIDE SEQUENCE [LARGE SCALE GENOMIC DNA]</scope>
    <source>
        <strain evidence="3 4">TI.4.07</strain>
    </source>
</reference>
<dbReference type="PANTHER" id="PTHR30388">
    <property type="entry name" value="ALDEHYDE OXIDOREDUCTASE MOLYBDENUM COFACTOR ASSEMBLY PROTEIN"/>
    <property type="match status" value="1"/>
</dbReference>
<keyword evidence="4" id="KW-1185">Reference proteome</keyword>
<feature type="domain" description="XdhC- CoxI" evidence="1">
    <location>
        <begin position="12"/>
        <end position="78"/>
    </location>
</feature>
<dbReference type="InterPro" id="IPR027051">
    <property type="entry name" value="XdhC_Rossmann_dom"/>
</dbReference>
<dbReference type="EMBL" id="JBAKAR010000004">
    <property type="protein sequence ID" value="MEL0612988.1"/>
    <property type="molecule type" value="Genomic_DNA"/>
</dbReference>
<evidence type="ECO:0000259" key="1">
    <source>
        <dbReference type="Pfam" id="PF02625"/>
    </source>
</evidence>
<protein>
    <submittedName>
        <fullName evidence="3">Xanthine dehydrogenase accessory protein XdhC</fullName>
    </submittedName>
</protein>
<dbReference type="InterPro" id="IPR003777">
    <property type="entry name" value="XdhC_CoxI"/>
</dbReference>
<dbReference type="PANTHER" id="PTHR30388:SF6">
    <property type="entry name" value="XANTHINE DEHYDROGENASE SUBUNIT A-RELATED"/>
    <property type="match status" value="1"/>
</dbReference>
<gene>
    <name evidence="3" type="primary">xdhC</name>
    <name evidence="3" type="ORF">V6242_07510</name>
</gene>
<comment type="caution">
    <text evidence="3">The sequence shown here is derived from an EMBL/GenBank/DDBJ whole genome shotgun (WGS) entry which is preliminary data.</text>
</comment>
<evidence type="ECO:0000259" key="2">
    <source>
        <dbReference type="Pfam" id="PF13478"/>
    </source>
</evidence>
<accession>A0ABU9G5E3</accession>
<dbReference type="Proteomes" id="UP001379949">
    <property type="component" value="Unassembled WGS sequence"/>
</dbReference>
<dbReference type="InterPro" id="IPR052698">
    <property type="entry name" value="MoCofactor_Util/Proc"/>
</dbReference>
<name>A0ABU9G5E3_9GAMM</name>
<dbReference type="NCBIfam" id="TIGR02964">
    <property type="entry name" value="xanthine_xdhC"/>
    <property type="match status" value="1"/>
</dbReference>
<sequence length="266" mass="29194">MNTKWLQEAARWEKSGIDFVMVSVLSIKGSTPREIGARMLVSQHALYGTVGGGNLEWQAIARARKRLATGDNVPQTHDYPLGATLGQCCGGFVTLLFESMMQTPLHIAIFGAGHVGRAIVHCLENIPCQVTWIDSREQEFPAHIPSNTRVQLSEYPVDEIHALPAQSYFLIVTHNHQLDLELTEAALKRNDAAFIGVIGSKTKSARFRHRLHSKGFSDAQIASMHCPMGDTEIHSKQPGEIAISVLAQVLKIRATQEVPATQAVSI</sequence>
<feature type="domain" description="XdhC Rossmann" evidence="2">
    <location>
        <begin position="108"/>
        <end position="249"/>
    </location>
</feature>
<dbReference type="Pfam" id="PF13478">
    <property type="entry name" value="XdhC_C"/>
    <property type="match status" value="1"/>
</dbReference>
<proteinExistence type="predicted"/>
<evidence type="ECO:0000313" key="3">
    <source>
        <dbReference type="EMBL" id="MEL0612988.1"/>
    </source>
</evidence>